<dbReference type="PANTHER" id="PTHR32215">
    <property type="entry name" value="CILIA- AND FLAGELLA-ASSOCIATED PROTEIN 57"/>
    <property type="match status" value="1"/>
</dbReference>
<proteinExistence type="predicted"/>
<gene>
    <name evidence="6" type="primary">LOC103508041</name>
</gene>
<dbReference type="InterPro" id="IPR052993">
    <property type="entry name" value="CFA-57"/>
</dbReference>
<sequence>MSTFKLEPAIVHGISTDIPNSVHFLSDEEVLYPSGGVLTIHNIPEKSQKFIHIKSDPDKVVNLIAVHPEKTFVAISSTAPKPVIEIYSVLTRKLVKTIVVVAPTITMCYSWDGDHLLYVTSETDPVIVLTRKLVKTIVVVAPTITMCYSWDGDHLLYVTSETDPVMYYFSFELDKVESSTVATQPPAYLGPVAMELEATARKLHEELFEVQKQIFTQKRHSESMLSVWRQYGFQKAEMYNFLSVSWISAERLIAGTSDGRIILVDSGELKGIYKAYDADVIMPASSKEQLQTMINNTLPKGSTTANQKSIIFAVGFPKGFSFVIAPNTVIVFEKESDKKYVKKKEFFTRGEKIRNVSSEEIDKIFSLAVSSDQNTVICCTFRAQIYSANLSWNDPPDPKNKVPFAPFGQKLHYGEVKTLATCVWKSLIMTSGLVDRYSANLSWNDPPDPKNKVPFAPLGQKLHYGEVKTLATCVWKSLIMTSGLVDRRVCLFNYEKNNLIFSQYFNNDIHCLVFHPTGLFCVIASTDICQIAYIMMDKLAMGKTLSGKMEGEDYTPIRSCKVMGFSTYGTILAVADGVHIKLYDYIQFHLMYILQGHRMEITSFKWLSNDSNLISCGLDGAVYMWDVKSGKRVADVVTRHCQHHDIEATSDGKLIYTVGKDGHLKEIKNEVVIQDLEVTTCSLNRIVMSRNDQIVVISDERGLVLVVNYPVVQKVDYEQYCVHTTAVTHMRLTYENTLLITCDRDGVVCIWKILNADNIPLAPPKNVYRCAEIFISEDELTEKTDTISNLQARIKEIEFEQKFKIKELYKSHEDRMKKLKSEKESTIMMLNENITMLVEENKNQVSRLTSEKKEMSEKYEKELDAIEKHLKYKLLVRECEKSKSLEETIDKMVKTHEDKLQALKIKCEEEMKTLKEENAKKLATVDGKVQGLLKRVEQEVKNQDLMKAIVEEDADRTIIEMQNLYESVMAEESKAYVKLKYNVGVCKEVIKAMEKDIQNGKVVKAKLEETIKHLESQNLNSESRIEELVKEIIERDNILIPKERRVHFMKLKAEGLKQELQIMKMKNAELEKKIKPKDEEIAELDETMKLLKEEIVQKEHEIKQMTVKTRYLEEGINAKNITLDQEIQRQRELKALITKMKSDIYDVHEKMKDLNPDELKAATQKLYDKYGKGKTVDTLVKELRTLACENLQQRQHLDNTIKGLKRQLEREKAVTCGDKLLLQEEMQFQNCNNSLRRVYKQRVDKLDKIQEKLGDTEKATLIRDKVQTITEENAKIHAENQKRIEELEATARKLHEELFEVQKQIFTQKRHSLESKALASVTITKPS</sequence>
<dbReference type="InterPro" id="IPR019775">
    <property type="entry name" value="WD40_repeat_CS"/>
</dbReference>
<dbReference type="Pfam" id="PF00400">
    <property type="entry name" value="WD40"/>
    <property type="match status" value="2"/>
</dbReference>
<dbReference type="Proteomes" id="UP000079169">
    <property type="component" value="Unplaced"/>
</dbReference>
<feature type="coiled-coil region" evidence="4">
    <location>
        <begin position="893"/>
        <end position="953"/>
    </location>
</feature>
<dbReference type="PROSITE" id="PS00678">
    <property type="entry name" value="WD_REPEATS_1"/>
    <property type="match status" value="1"/>
</dbReference>
<dbReference type="Gene3D" id="2.130.10.10">
    <property type="entry name" value="YVTN repeat-like/Quinoprotein amine dehydrogenase"/>
    <property type="match status" value="2"/>
</dbReference>
<evidence type="ECO:0000256" key="3">
    <source>
        <dbReference type="PROSITE-ProRule" id="PRU00221"/>
    </source>
</evidence>
<keyword evidence="5" id="KW-1185">Reference proteome</keyword>
<dbReference type="CTD" id="37582"/>
<dbReference type="PROSITE" id="PS50294">
    <property type="entry name" value="WD_REPEATS_REGION"/>
    <property type="match status" value="1"/>
</dbReference>
<dbReference type="STRING" id="121845.A0A3Q0IQN1"/>
<dbReference type="PROSITE" id="PS50082">
    <property type="entry name" value="WD_REPEATS_2"/>
    <property type="match status" value="2"/>
</dbReference>
<dbReference type="RefSeq" id="XP_026678557.1">
    <property type="nucleotide sequence ID" value="XM_026822756.1"/>
</dbReference>
<feature type="coiled-coil region" evidence="4">
    <location>
        <begin position="990"/>
        <end position="1108"/>
    </location>
</feature>
<feature type="repeat" description="WD" evidence="3">
    <location>
        <begin position="720"/>
        <end position="761"/>
    </location>
</feature>
<organism evidence="5 6">
    <name type="scientific">Diaphorina citri</name>
    <name type="common">Asian citrus psyllid</name>
    <dbReference type="NCBI Taxonomy" id="121845"/>
    <lineage>
        <taxon>Eukaryota</taxon>
        <taxon>Metazoa</taxon>
        <taxon>Ecdysozoa</taxon>
        <taxon>Arthropoda</taxon>
        <taxon>Hexapoda</taxon>
        <taxon>Insecta</taxon>
        <taxon>Pterygota</taxon>
        <taxon>Neoptera</taxon>
        <taxon>Paraneoptera</taxon>
        <taxon>Hemiptera</taxon>
        <taxon>Sternorrhyncha</taxon>
        <taxon>Psylloidea</taxon>
        <taxon>Psyllidae</taxon>
        <taxon>Diaphorininae</taxon>
        <taxon>Diaphorina</taxon>
    </lineage>
</organism>
<dbReference type="SMART" id="SM00320">
    <property type="entry name" value="WD40"/>
    <property type="match status" value="7"/>
</dbReference>
<dbReference type="InterPro" id="IPR001680">
    <property type="entry name" value="WD40_rpt"/>
</dbReference>
<keyword evidence="2" id="KW-0677">Repeat</keyword>
<dbReference type="GeneID" id="103508041"/>
<keyword evidence="1 3" id="KW-0853">WD repeat</keyword>
<dbReference type="KEGG" id="dci:103508041"/>
<feature type="coiled-coil region" evidence="4">
    <location>
        <begin position="1277"/>
        <end position="1304"/>
    </location>
</feature>
<name>A0A3Q0IQN1_DIACI</name>
<evidence type="ECO:0000313" key="6">
    <source>
        <dbReference type="RefSeq" id="XP_026678557.1"/>
    </source>
</evidence>
<keyword evidence="6" id="KW-0969">Cilium</keyword>
<evidence type="ECO:0000313" key="5">
    <source>
        <dbReference type="Proteomes" id="UP000079169"/>
    </source>
</evidence>
<dbReference type="InterPro" id="IPR015943">
    <property type="entry name" value="WD40/YVTN_repeat-like_dom_sf"/>
</dbReference>
<feature type="repeat" description="WD" evidence="3">
    <location>
        <begin position="594"/>
        <end position="635"/>
    </location>
</feature>
<reference evidence="6" key="1">
    <citation type="submission" date="2025-08" db="UniProtKB">
        <authorList>
            <consortium name="RefSeq"/>
        </authorList>
    </citation>
    <scope>IDENTIFICATION</scope>
</reference>
<dbReference type="InterPro" id="IPR036322">
    <property type="entry name" value="WD40_repeat_dom_sf"/>
</dbReference>
<dbReference type="SUPFAM" id="SSF50978">
    <property type="entry name" value="WD40 repeat-like"/>
    <property type="match status" value="2"/>
</dbReference>
<evidence type="ECO:0000256" key="4">
    <source>
        <dbReference type="SAM" id="Coils"/>
    </source>
</evidence>
<protein>
    <submittedName>
        <fullName evidence="6">LOW QUALITY PROTEIN: cilia- and flagella-associated protein 57</fullName>
    </submittedName>
</protein>
<keyword evidence="4" id="KW-0175">Coiled coil</keyword>
<feature type="coiled-coil region" evidence="4">
    <location>
        <begin position="780"/>
        <end position="865"/>
    </location>
</feature>
<dbReference type="PaxDb" id="121845-A0A3Q0IQN1"/>
<evidence type="ECO:0000256" key="2">
    <source>
        <dbReference type="ARBA" id="ARBA00022737"/>
    </source>
</evidence>
<dbReference type="PANTHER" id="PTHR32215:SF0">
    <property type="entry name" value="CILIA- AND FLAGELLA-ASSOCIATED PROTEIN 57"/>
    <property type="match status" value="1"/>
</dbReference>
<keyword evidence="6" id="KW-0966">Cell projection</keyword>
<evidence type="ECO:0000256" key="1">
    <source>
        <dbReference type="ARBA" id="ARBA00022574"/>
    </source>
</evidence>
<accession>A0A3Q0IQN1</accession>
<keyword evidence="6" id="KW-0282">Flagellum</keyword>